<keyword evidence="2" id="KW-0813">Transport</keyword>
<dbReference type="InterPro" id="IPR011701">
    <property type="entry name" value="MFS"/>
</dbReference>
<dbReference type="AlphaFoldDB" id="A0AAV3VXB0"/>
<proteinExistence type="predicted"/>
<keyword evidence="3 6" id="KW-0812">Transmembrane</keyword>
<keyword evidence="4 6" id="KW-1133">Transmembrane helix</keyword>
<dbReference type="Proteomes" id="UP000325212">
    <property type="component" value="Unassembled WGS sequence"/>
</dbReference>
<evidence type="ECO:0000256" key="6">
    <source>
        <dbReference type="SAM" id="Phobius"/>
    </source>
</evidence>
<name>A0AAV3VXB0_9CLOT</name>
<protein>
    <submittedName>
        <fullName evidence="8">MFS transporter</fullName>
    </submittedName>
</protein>
<accession>A0AAV3VXB0</accession>
<dbReference type="InterPro" id="IPR020846">
    <property type="entry name" value="MFS_dom"/>
</dbReference>
<evidence type="ECO:0000256" key="3">
    <source>
        <dbReference type="ARBA" id="ARBA00022692"/>
    </source>
</evidence>
<dbReference type="PANTHER" id="PTHR23531">
    <property type="entry name" value="QUINOLENE RESISTANCE PROTEIN NORA"/>
    <property type="match status" value="1"/>
</dbReference>
<dbReference type="InterPro" id="IPR036259">
    <property type="entry name" value="MFS_trans_sf"/>
</dbReference>
<evidence type="ECO:0000256" key="5">
    <source>
        <dbReference type="ARBA" id="ARBA00023136"/>
    </source>
</evidence>
<evidence type="ECO:0000256" key="2">
    <source>
        <dbReference type="ARBA" id="ARBA00022448"/>
    </source>
</evidence>
<gene>
    <name evidence="8" type="ORF">CDIOL_18210</name>
</gene>
<dbReference type="PANTHER" id="PTHR23531:SF2">
    <property type="entry name" value="PERMEASE"/>
    <property type="match status" value="1"/>
</dbReference>
<feature type="transmembrane region" description="Helical" evidence="6">
    <location>
        <begin position="136"/>
        <end position="156"/>
    </location>
</feature>
<evidence type="ECO:0000259" key="7">
    <source>
        <dbReference type="PROSITE" id="PS50850"/>
    </source>
</evidence>
<comment type="subcellular location">
    <subcellularLocation>
        <location evidence="1">Cell membrane</location>
        <topology evidence="1">Multi-pass membrane protein</topology>
    </subcellularLocation>
</comment>
<sequence length="392" mass="43407">MNTKNKSFWTRNFILILISNALLFMAFEMLVPTLPLFAESVGCTTSQIGLVAGSFTISSLIIRLFVNRLMYIMNKKYILLIGILICTLITGSYMFADCLLVLLAFRLVHGLGFGIATTYYATLASEQLPRKKLGEGMGYFGVGETICMSVGPMIGIEILNKAGFSGMFITGAVILLIAVLMILGITKQKIKEKAPKNKFKKVPLKLIEKRVLPQCFLIFFFGIVVSGIMCYLSLFAKQQGITDVSWFFFIAAITGIFIRVISGKIFDHKGPIYVLVPSGLSLIIAMILIAFSQSELQLNLSAIFYGVSISAIMPAIQAWVINMVEIESREVAVSSFLNFFDIGIGVGSLLLGLIIEATSYKAMYLLSILFIIVYLFLTVYIVKYKKSNTQKL</sequence>
<dbReference type="PROSITE" id="PS50850">
    <property type="entry name" value="MFS"/>
    <property type="match status" value="1"/>
</dbReference>
<dbReference type="RefSeq" id="WP_039773203.1">
    <property type="nucleotide sequence ID" value="NZ_BJLA01000005.1"/>
</dbReference>
<organism evidence="8 9">
    <name type="scientific">Clostridium diolis</name>
    <dbReference type="NCBI Taxonomy" id="223919"/>
    <lineage>
        <taxon>Bacteria</taxon>
        <taxon>Bacillati</taxon>
        <taxon>Bacillota</taxon>
        <taxon>Clostridia</taxon>
        <taxon>Eubacteriales</taxon>
        <taxon>Clostridiaceae</taxon>
        <taxon>Clostridium</taxon>
    </lineage>
</organism>
<feature type="domain" description="Major facilitator superfamily (MFS) profile" evidence="7">
    <location>
        <begin position="12"/>
        <end position="385"/>
    </location>
</feature>
<dbReference type="SUPFAM" id="SSF103473">
    <property type="entry name" value="MFS general substrate transporter"/>
    <property type="match status" value="1"/>
</dbReference>
<keyword evidence="5 6" id="KW-0472">Membrane</keyword>
<keyword evidence="9" id="KW-1185">Reference proteome</keyword>
<reference evidence="8 9" key="1">
    <citation type="submission" date="2019-06" db="EMBL/GenBank/DDBJ databases">
        <title>Draft genome sequence of Clostridium diolis DSM 15410.</title>
        <authorList>
            <person name="Kobayashi H."/>
            <person name="Tanizawa Y."/>
            <person name="Tohno M."/>
        </authorList>
    </citation>
    <scope>NUCLEOTIDE SEQUENCE [LARGE SCALE GENOMIC DNA]</scope>
    <source>
        <strain evidence="8 9">DSM 15410</strain>
    </source>
</reference>
<feature type="transmembrane region" description="Helical" evidence="6">
    <location>
        <begin position="162"/>
        <end position="186"/>
    </location>
</feature>
<feature type="transmembrane region" description="Helical" evidence="6">
    <location>
        <begin position="303"/>
        <end position="324"/>
    </location>
</feature>
<feature type="transmembrane region" description="Helical" evidence="6">
    <location>
        <begin position="336"/>
        <end position="355"/>
    </location>
</feature>
<feature type="transmembrane region" description="Helical" evidence="6">
    <location>
        <begin position="361"/>
        <end position="382"/>
    </location>
</feature>
<dbReference type="GO" id="GO:0022857">
    <property type="term" value="F:transmembrane transporter activity"/>
    <property type="evidence" value="ECO:0007669"/>
    <property type="project" value="InterPro"/>
</dbReference>
<dbReference type="Gene3D" id="1.20.1250.20">
    <property type="entry name" value="MFS general substrate transporter like domains"/>
    <property type="match status" value="1"/>
</dbReference>
<feature type="transmembrane region" description="Helical" evidence="6">
    <location>
        <begin position="12"/>
        <end position="34"/>
    </location>
</feature>
<dbReference type="EMBL" id="BJLA01000005">
    <property type="protein sequence ID" value="GEA30898.1"/>
    <property type="molecule type" value="Genomic_DNA"/>
</dbReference>
<feature type="transmembrane region" description="Helical" evidence="6">
    <location>
        <begin position="102"/>
        <end position="124"/>
    </location>
</feature>
<feature type="transmembrane region" description="Helical" evidence="6">
    <location>
        <begin position="46"/>
        <end position="65"/>
    </location>
</feature>
<evidence type="ECO:0000313" key="9">
    <source>
        <dbReference type="Proteomes" id="UP000325212"/>
    </source>
</evidence>
<comment type="caution">
    <text evidence="8">The sequence shown here is derived from an EMBL/GenBank/DDBJ whole genome shotgun (WGS) entry which is preliminary data.</text>
</comment>
<evidence type="ECO:0000313" key="8">
    <source>
        <dbReference type="EMBL" id="GEA30898.1"/>
    </source>
</evidence>
<dbReference type="Pfam" id="PF07690">
    <property type="entry name" value="MFS_1"/>
    <property type="match status" value="1"/>
</dbReference>
<feature type="transmembrane region" description="Helical" evidence="6">
    <location>
        <begin position="272"/>
        <end position="291"/>
    </location>
</feature>
<evidence type="ECO:0000256" key="1">
    <source>
        <dbReference type="ARBA" id="ARBA00004651"/>
    </source>
</evidence>
<dbReference type="InterPro" id="IPR052714">
    <property type="entry name" value="MFS_Exporter"/>
</dbReference>
<dbReference type="CDD" id="cd17489">
    <property type="entry name" value="MFS_YfcJ_like"/>
    <property type="match status" value="1"/>
</dbReference>
<feature type="transmembrane region" description="Helical" evidence="6">
    <location>
        <begin position="240"/>
        <end position="260"/>
    </location>
</feature>
<feature type="transmembrane region" description="Helical" evidence="6">
    <location>
        <begin position="211"/>
        <end position="234"/>
    </location>
</feature>
<evidence type="ECO:0000256" key="4">
    <source>
        <dbReference type="ARBA" id="ARBA00022989"/>
    </source>
</evidence>
<dbReference type="GO" id="GO:0005886">
    <property type="term" value="C:plasma membrane"/>
    <property type="evidence" value="ECO:0007669"/>
    <property type="project" value="UniProtKB-SubCell"/>
</dbReference>
<feature type="transmembrane region" description="Helical" evidence="6">
    <location>
        <begin position="77"/>
        <end position="96"/>
    </location>
</feature>